<organism evidence="17 18">
    <name type="scientific">Limosilactobacillus rudii</name>
    <dbReference type="NCBI Taxonomy" id="2759755"/>
    <lineage>
        <taxon>Bacteria</taxon>
        <taxon>Bacillati</taxon>
        <taxon>Bacillota</taxon>
        <taxon>Bacilli</taxon>
        <taxon>Lactobacillales</taxon>
        <taxon>Lactobacillaceae</taxon>
        <taxon>Limosilactobacillus</taxon>
    </lineage>
</organism>
<keyword evidence="6" id="KW-0547">Nucleotide-binding</keyword>
<feature type="transmembrane region" description="Helical" evidence="13">
    <location>
        <begin position="418"/>
        <end position="439"/>
    </location>
</feature>
<keyword evidence="5 13" id="KW-0812">Transmembrane</keyword>
<dbReference type="InterPro" id="IPR036640">
    <property type="entry name" value="ABC1_TM_sf"/>
</dbReference>
<keyword evidence="2" id="KW-0813">Transport</keyword>
<evidence type="ECO:0000256" key="1">
    <source>
        <dbReference type="ARBA" id="ARBA00004651"/>
    </source>
</evidence>
<evidence type="ECO:0000256" key="10">
    <source>
        <dbReference type="ARBA" id="ARBA00022967"/>
    </source>
</evidence>
<dbReference type="GO" id="GO:0043214">
    <property type="term" value="F:ABC-type bacteriocin transporter activity"/>
    <property type="evidence" value="ECO:0007669"/>
    <property type="project" value="InterPro"/>
</dbReference>
<dbReference type="InterPro" id="IPR003593">
    <property type="entry name" value="AAA+_ATPase"/>
</dbReference>
<dbReference type="GO" id="GO:0008234">
    <property type="term" value="F:cysteine-type peptidase activity"/>
    <property type="evidence" value="ECO:0007669"/>
    <property type="project" value="UniProtKB-KW"/>
</dbReference>
<dbReference type="FunFam" id="3.40.50.300:FF:000221">
    <property type="entry name" value="Multidrug ABC transporter ATP-binding protein"/>
    <property type="match status" value="1"/>
</dbReference>
<evidence type="ECO:0000256" key="4">
    <source>
        <dbReference type="ARBA" id="ARBA00022670"/>
    </source>
</evidence>
<feature type="transmembrane region" description="Helical" evidence="13">
    <location>
        <begin position="164"/>
        <end position="186"/>
    </location>
</feature>
<dbReference type="Gene3D" id="3.40.50.300">
    <property type="entry name" value="P-loop containing nucleotide triphosphate hydrolases"/>
    <property type="match status" value="1"/>
</dbReference>
<dbReference type="InterPro" id="IPR005074">
    <property type="entry name" value="Peptidase_C39"/>
</dbReference>
<dbReference type="AlphaFoldDB" id="A0A7W3YMG5"/>
<feature type="transmembrane region" description="Helical" evidence="13">
    <location>
        <begin position="201"/>
        <end position="222"/>
    </location>
</feature>
<dbReference type="GO" id="GO:0005886">
    <property type="term" value="C:plasma membrane"/>
    <property type="evidence" value="ECO:0007669"/>
    <property type="project" value="UniProtKB-SubCell"/>
</dbReference>
<evidence type="ECO:0000256" key="9">
    <source>
        <dbReference type="ARBA" id="ARBA00022840"/>
    </source>
</evidence>
<keyword evidence="8" id="KW-0788">Thiol protease</keyword>
<dbReference type="GO" id="GO:0006508">
    <property type="term" value="P:proteolysis"/>
    <property type="evidence" value="ECO:0007669"/>
    <property type="project" value="UniProtKB-KW"/>
</dbReference>
<feature type="transmembrane region" description="Helical" evidence="13">
    <location>
        <begin position="275"/>
        <end position="298"/>
    </location>
</feature>
<keyword evidence="10" id="KW-1278">Translocase</keyword>
<sequence>MNYSYYVAQVDETDCGVASLAMILRNYGSVYPLAKLRDLARTTKQGTTALGLVKAAKKLGLDVTAIQADLELFDDEEVKYPLIAHVVKEDLLHYCVVFKADKEYIYVADSDPVAKVKKMSRKEFDQIWSGICLLFTPASNYTPKKEPLAGLLSMFRDLANYKKYILGVVSAATVITLISILGSYYLQVIVDRFIPTKDTSGLGILAVSLVIIYLFNSVFNYLRDFFLTKLDQQLSSKISLRYIQHVYKLPMHFFSTRKTGEITSRFSDINKIIDALSSTVISMFLDVGVMVITGAVLYFYSSRLFLTTLFVIPIYIIVIYLFNKRFAKLDQEQMESNALLNSLIIEDLKGIETLKVLQLEKKRYRNVEKQFHDFLNKNLSYVKTRSFQDAIKLWLQYGLVTIVLYQGASLVIHSELSLGVLMAFNALLAFFLSPLQSIISLQVKLQEAKVANNRLNEVLQVDMEEVGTSKNKNFIGDIVIKNVDYSYEYSKPILQSINLTIKNNSKLAIVGLSGSGKSTLAKLLVRFYAPTQGEINFNYQPLNELSLSSIRQYVHYLPQSPQLFSGTIRENLVMGIDQSVSEEEINNACKKALIYDDIQKMPLRYETKLDEGATALSGGQKQRLAIARTLLSPAHVLIFDESTSNLDPITEKGIVDNLLQVQDKTIIFIAHRLSIAKRVNNIVVMNNGRITESGNHQDLLANHQEYYQLWNI</sequence>
<dbReference type="PANTHER" id="PTHR43394:SF1">
    <property type="entry name" value="ATP-BINDING CASSETTE SUB-FAMILY B MEMBER 10, MITOCHONDRIAL"/>
    <property type="match status" value="1"/>
</dbReference>
<feature type="domain" description="ABC transporter" evidence="14">
    <location>
        <begin position="478"/>
        <end position="712"/>
    </location>
</feature>
<dbReference type="InterPro" id="IPR005897">
    <property type="entry name" value="Pept_C39_ABC_bacteriocin"/>
</dbReference>
<dbReference type="SUPFAM" id="SSF90123">
    <property type="entry name" value="ABC transporter transmembrane region"/>
    <property type="match status" value="1"/>
</dbReference>
<dbReference type="PANTHER" id="PTHR43394">
    <property type="entry name" value="ATP-DEPENDENT PERMEASE MDL1, MITOCHONDRIAL"/>
    <property type="match status" value="1"/>
</dbReference>
<feature type="domain" description="ABC transmembrane type-1" evidence="15">
    <location>
        <begin position="166"/>
        <end position="447"/>
    </location>
</feature>
<dbReference type="PROSITE" id="PS00211">
    <property type="entry name" value="ABC_TRANSPORTER_1"/>
    <property type="match status" value="1"/>
</dbReference>
<dbReference type="EMBL" id="JACIVA010000016">
    <property type="protein sequence ID" value="MBB1096540.1"/>
    <property type="molecule type" value="Genomic_DNA"/>
</dbReference>
<dbReference type="Proteomes" id="UP000517106">
    <property type="component" value="Unassembled WGS sequence"/>
</dbReference>
<dbReference type="CDD" id="cd18570">
    <property type="entry name" value="ABC_6TM_PCAT1_LagD_like"/>
    <property type="match status" value="1"/>
</dbReference>
<evidence type="ECO:0000259" key="15">
    <source>
        <dbReference type="PROSITE" id="PS50929"/>
    </source>
</evidence>
<evidence type="ECO:0000256" key="8">
    <source>
        <dbReference type="ARBA" id="ARBA00022807"/>
    </source>
</evidence>
<dbReference type="PROSITE" id="PS50929">
    <property type="entry name" value="ABC_TM1F"/>
    <property type="match status" value="1"/>
</dbReference>
<dbReference type="GO" id="GO:0005524">
    <property type="term" value="F:ATP binding"/>
    <property type="evidence" value="ECO:0007669"/>
    <property type="project" value="UniProtKB-KW"/>
</dbReference>
<dbReference type="PROSITE" id="PS50893">
    <property type="entry name" value="ABC_TRANSPORTER_2"/>
    <property type="match status" value="1"/>
</dbReference>
<evidence type="ECO:0000256" key="12">
    <source>
        <dbReference type="ARBA" id="ARBA00023136"/>
    </source>
</evidence>
<keyword evidence="3" id="KW-1003">Cell membrane</keyword>
<dbReference type="Pfam" id="PF00005">
    <property type="entry name" value="ABC_tran"/>
    <property type="match status" value="1"/>
</dbReference>
<keyword evidence="4" id="KW-0645">Protease</keyword>
<keyword evidence="9" id="KW-0067">ATP-binding</keyword>
<comment type="subcellular location">
    <subcellularLocation>
        <location evidence="1">Cell membrane</location>
        <topology evidence="1">Multi-pass membrane protein</topology>
    </subcellularLocation>
</comment>
<reference evidence="17 18" key="1">
    <citation type="submission" date="2020-07" db="EMBL/GenBank/DDBJ databases">
        <title>Description of Limosilactobacillus balticus sp. nov., Limosilactobacillus agrestis sp. nov., Limosilactobacillus albertensis sp. nov., Limosilactobacillus rudii sp. nov., Limosilactobacillus fastidiosus sp. nov., five novel Limosilactobacillus species isolated from the vertebrate gastrointestinal tract, and proposal of 6 subspecies of Limosilactobacillus reuteri adapted to the gastrointestinal tract of specific vertebrate hosts.</title>
        <authorList>
            <person name="Li F."/>
            <person name="Cheng C."/>
            <person name="Zheng J."/>
            <person name="Quevedo R.M."/>
            <person name="Li J."/>
            <person name="Roos S."/>
            <person name="Gaenzle M.G."/>
            <person name="Walter J."/>
        </authorList>
    </citation>
    <scope>NUCLEOTIDE SEQUENCE [LARGE SCALE GENOMIC DNA]</scope>
    <source>
        <strain evidence="17 18">STM2_1</strain>
    </source>
</reference>
<keyword evidence="18" id="KW-1185">Reference proteome</keyword>
<dbReference type="PROSITE" id="PS50990">
    <property type="entry name" value="PEPTIDASE_C39"/>
    <property type="match status" value="1"/>
</dbReference>
<keyword evidence="7" id="KW-0378">Hydrolase</keyword>
<dbReference type="Pfam" id="PF03412">
    <property type="entry name" value="Peptidase_C39"/>
    <property type="match status" value="1"/>
</dbReference>
<evidence type="ECO:0000256" key="13">
    <source>
        <dbReference type="SAM" id="Phobius"/>
    </source>
</evidence>
<dbReference type="NCBIfam" id="TIGR01193">
    <property type="entry name" value="bacteriocin_ABC"/>
    <property type="match status" value="1"/>
</dbReference>
<dbReference type="InterPro" id="IPR017871">
    <property type="entry name" value="ABC_transporter-like_CS"/>
</dbReference>
<dbReference type="InterPro" id="IPR003439">
    <property type="entry name" value="ABC_transporter-like_ATP-bd"/>
</dbReference>
<feature type="transmembrane region" description="Helical" evidence="13">
    <location>
        <begin position="304"/>
        <end position="322"/>
    </location>
</feature>
<evidence type="ECO:0000256" key="11">
    <source>
        <dbReference type="ARBA" id="ARBA00022989"/>
    </source>
</evidence>
<evidence type="ECO:0000256" key="3">
    <source>
        <dbReference type="ARBA" id="ARBA00022475"/>
    </source>
</evidence>
<evidence type="ECO:0000259" key="16">
    <source>
        <dbReference type="PROSITE" id="PS50990"/>
    </source>
</evidence>
<evidence type="ECO:0000313" key="18">
    <source>
        <dbReference type="Proteomes" id="UP000517106"/>
    </source>
</evidence>
<dbReference type="InterPro" id="IPR027417">
    <property type="entry name" value="P-loop_NTPase"/>
</dbReference>
<evidence type="ECO:0000313" key="17">
    <source>
        <dbReference type="EMBL" id="MBB1096540.1"/>
    </source>
</evidence>
<accession>A0A7W3YMG5</accession>
<dbReference type="Pfam" id="PF00664">
    <property type="entry name" value="ABC_membrane"/>
    <property type="match status" value="1"/>
</dbReference>
<keyword evidence="11 13" id="KW-1133">Transmembrane helix</keyword>
<dbReference type="GO" id="GO:0016887">
    <property type="term" value="F:ATP hydrolysis activity"/>
    <property type="evidence" value="ECO:0007669"/>
    <property type="project" value="InterPro"/>
</dbReference>
<dbReference type="SMART" id="SM00382">
    <property type="entry name" value="AAA"/>
    <property type="match status" value="1"/>
</dbReference>
<comment type="caution">
    <text evidence="17">The sequence shown here is derived from an EMBL/GenBank/DDBJ whole genome shotgun (WGS) entry which is preliminary data.</text>
</comment>
<name>A0A7W3YMG5_9LACO</name>
<protein>
    <submittedName>
        <fullName evidence="17">Peptide cleavage/export ABC transporter</fullName>
    </submittedName>
</protein>
<gene>
    <name evidence="17" type="ORF">H5S09_00945</name>
</gene>
<evidence type="ECO:0000256" key="5">
    <source>
        <dbReference type="ARBA" id="ARBA00022692"/>
    </source>
</evidence>
<proteinExistence type="predicted"/>
<dbReference type="CDD" id="cd02418">
    <property type="entry name" value="Peptidase_C39B"/>
    <property type="match status" value="1"/>
</dbReference>
<feature type="transmembrane region" description="Helical" evidence="13">
    <location>
        <begin position="393"/>
        <end position="412"/>
    </location>
</feature>
<dbReference type="InterPro" id="IPR011527">
    <property type="entry name" value="ABC1_TM_dom"/>
</dbReference>
<evidence type="ECO:0000256" key="2">
    <source>
        <dbReference type="ARBA" id="ARBA00022448"/>
    </source>
</evidence>
<evidence type="ECO:0000259" key="14">
    <source>
        <dbReference type="PROSITE" id="PS50893"/>
    </source>
</evidence>
<feature type="domain" description="Peptidase C39" evidence="16">
    <location>
        <begin position="9"/>
        <end position="135"/>
    </location>
</feature>
<dbReference type="Gene3D" id="3.90.70.10">
    <property type="entry name" value="Cysteine proteinases"/>
    <property type="match status" value="1"/>
</dbReference>
<evidence type="ECO:0000256" key="7">
    <source>
        <dbReference type="ARBA" id="ARBA00022801"/>
    </source>
</evidence>
<dbReference type="Gene3D" id="1.20.1560.10">
    <property type="entry name" value="ABC transporter type 1, transmembrane domain"/>
    <property type="match status" value="1"/>
</dbReference>
<dbReference type="GO" id="GO:0015421">
    <property type="term" value="F:ABC-type oligopeptide transporter activity"/>
    <property type="evidence" value="ECO:0007669"/>
    <property type="project" value="TreeGrafter"/>
</dbReference>
<dbReference type="RefSeq" id="WP_182595160.1">
    <property type="nucleotide sequence ID" value="NZ_JACIVA010000016.1"/>
</dbReference>
<keyword evidence="12 13" id="KW-0472">Membrane</keyword>
<evidence type="ECO:0000256" key="6">
    <source>
        <dbReference type="ARBA" id="ARBA00022741"/>
    </source>
</evidence>
<dbReference type="InterPro" id="IPR039421">
    <property type="entry name" value="Type_1_exporter"/>
</dbReference>
<dbReference type="SUPFAM" id="SSF52540">
    <property type="entry name" value="P-loop containing nucleoside triphosphate hydrolases"/>
    <property type="match status" value="1"/>
</dbReference>